<dbReference type="InterPro" id="IPR036390">
    <property type="entry name" value="WH_DNA-bd_sf"/>
</dbReference>
<keyword evidence="4" id="KW-0131">Cell cycle</keyword>
<dbReference type="GO" id="GO:0007059">
    <property type="term" value="P:chromosome segregation"/>
    <property type="evidence" value="ECO:0007669"/>
    <property type="project" value="UniProtKB-KW"/>
</dbReference>
<dbReference type="Pfam" id="PF04825">
    <property type="entry name" value="Rad21_Rec8_N"/>
    <property type="match status" value="1"/>
</dbReference>
<dbReference type="Pfam" id="PF04824">
    <property type="entry name" value="Rad21_Rec8"/>
    <property type="match status" value="1"/>
</dbReference>
<dbReference type="GO" id="GO:0008278">
    <property type="term" value="C:cohesin complex"/>
    <property type="evidence" value="ECO:0007669"/>
    <property type="project" value="InterPro"/>
</dbReference>
<evidence type="ECO:0000256" key="2">
    <source>
        <dbReference type="ARBA" id="ARBA00009870"/>
    </source>
</evidence>
<dbReference type="SUPFAM" id="SSF46785">
    <property type="entry name" value="Winged helix' DNA-binding domain"/>
    <property type="match status" value="1"/>
</dbReference>
<organism evidence="11 12">
    <name type="scientific">Carpinus fangiana</name>
    <dbReference type="NCBI Taxonomy" id="176857"/>
    <lineage>
        <taxon>Eukaryota</taxon>
        <taxon>Viridiplantae</taxon>
        <taxon>Streptophyta</taxon>
        <taxon>Embryophyta</taxon>
        <taxon>Tracheophyta</taxon>
        <taxon>Spermatophyta</taxon>
        <taxon>Magnoliopsida</taxon>
        <taxon>eudicotyledons</taxon>
        <taxon>Gunneridae</taxon>
        <taxon>Pentapetalae</taxon>
        <taxon>rosids</taxon>
        <taxon>fabids</taxon>
        <taxon>Fagales</taxon>
        <taxon>Betulaceae</taxon>
        <taxon>Carpinus</taxon>
    </lineage>
</organism>
<dbReference type="FunFam" id="1.10.10.580:FF:000002">
    <property type="entry name" value="Sister chromatid cohesion 1 protein 4"/>
    <property type="match status" value="1"/>
</dbReference>
<feature type="region of interest" description="Disordered" evidence="8">
    <location>
        <begin position="430"/>
        <end position="481"/>
    </location>
</feature>
<evidence type="ECO:0000313" key="12">
    <source>
        <dbReference type="Proteomes" id="UP000327013"/>
    </source>
</evidence>
<evidence type="ECO:0000256" key="4">
    <source>
        <dbReference type="ARBA" id="ARBA00022776"/>
    </source>
</evidence>
<evidence type="ECO:0000259" key="9">
    <source>
        <dbReference type="Pfam" id="PF04824"/>
    </source>
</evidence>
<dbReference type="PANTHER" id="PTHR12585:SF69">
    <property type="entry name" value="FI11703P"/>
    <property type="match status" value="1"/>
</dbReference>
<keyword evidence="3" id="KW-0132">Cell division</keyword>
<evidence type="ECO:0000256" key="8">
    <source>
        <dbReference type="SAM" id="MobiDB-lite"/>
    </source>
</evidence>
<dbReference type="OrthoDB" id="10071381at2759"/>
<dbReference type="PANTHER" id="PTHR12585">
    <property type="entry name" value="SCC1 / RAD21 FAMILY MEMBER"/>
    <property type="match status" value="1"/>
</dbReference>
<dbReference type="GO" id="GO:0005634">
    <property type="term" value="C:nucleus"/>
    <property type="evidence" value="ECO:0007669"/>
    <property type="project" value="UniProtKB-SubCell"/>
</dbReference>
<keyword evidence="6" id="KW-0539">Nucleus</keyword>
<dbReference type="InterPro" id="IPR039781">
    <property type="entry name" value="Rad21/Rec8-like"/>
</dbReference>
<comment type="subunit">
    <text evidence="7">Component of the cohesin complex.</text>
</comment>
<dbReference type="EMBL" id="CM017322">
    <property type="protein sequence ID" value="KAE8009818.1"/>
    <property type="molecule type" value="Genomic_DNA"/>
</dbReference>
<evidence type="ECO:0000259" key="10">
    <source>
        <dbReference type="Pfam" id="PF04825"/>
    </source>
</evidence>
<dbReference type="Gene3D" id="1.10.10.580">
    <property type="entry name" value="Structural maintenance of chromosome 1. Chain E"/>
    <property type="match status" value="1"/>
</dbReference>
<dbReference type="AlphaFoldDB" id="A0A5N6QTH3"/>
<proteinExistence type="inferred from homology"/>
<sequence length="1208" mass="132511">MFYSQFILAKKGPLGTIWIAAHLERKLRKNQVADTDIGVSVDSILFPEVPIALRLSSHLLLGVVRIYSRKVNYLFDDCSEALLKIKQAFRSTAVDLPPEESTAPYHSITLPETFDLDDFELPDNENFQGNYVDHHVSTKEQITLQDSMAGVVYSTSQFGLDERFGDGDTSQIGLDLDEELLLSKVVAPGHDGVSDVDPQASVQSETLLSYEGITEASEAIQMNGSGNQVDGLATDIKFVEYAQAPSTPGLLGEPDLASVQEALACDDHMELDHNLTELVAGENACRKPDLHPGDKSTANFSLGNDLNHNSVEENGCIQGNLDIKQVKPQGHLPPSADSTEQAKRIRLASERSDGIIGVLDGPDRAEDIHNGVVIDNEPSTPFVHQTDVECVESAGVRLDETVASPSCSHVTSDFEDLVRKNFSSGTSALESKGYVEDDQASPKPEILNDVDITNDVGRSRSPSKASVSNSLCPSESPERPEVVNVEALVCQEPKESETHEVMPSNQLHVLRACNSHLNQPDMSSLRGEECLAADFMDTVSQKNQILEPAPMGEIQADSRMLDEQLDYAVPNDSQLNNLNSSGTSDFPAPEKMLSVPEGFTGKPNDLLVESTPDKEDLPGGDGAGAGTILTGKKRSFTESTVTVQSLNSAESFGMTLSKRTAESIPDDDDLLSSILGRRSSVLKLKPTPPAPEVSTKRPRTATRSSVLKRKVLVDDSMVLHGDTIRQQLTNTEDIRRVRKKAPCTRPEISTILRQFFEEEIFNEPILTGMTAKLIFLHSETFDLSGTIVSENDQGNVSSQVAKDMESSVWPNVAQESEMNRNIEPVVDRSDVEAQPGDISAGDQRQVEKFNFGFDDIDSQGQIKGISDVEDLKASQQEPLGEITEMEIERGDVEVADVVNCSVVNGLESSPTDPVSEDIYNMTADLAVRPVLMDENNDASASRQMDVSCMSPDEKLNAQTFERDAFAVDTSYGKSVDAIVEHDAGIRIHVQSDCLSPADGINASLASECNNLAFENGNQPLEETGNDKLGIGETKVDSTHSVEHDLDVNNASLNGKENRDCQEADLQSIMDGEIPVLDHSSFEDRKDFEDFTVENDTEFLNVDDDEVAEEDDDNMPYTEETRLLENTGWSSRTRAVSKYLQTLFEKEAVHGRKVLAMDNLLAGKTRKEASRMFFETLVLKTRDYIHVEQAKPFDNVNIKPRVKLMKSDF</sequence>
<keyword evidence="5" id="KW-0159">Chromosome partition</keyword>
<feature type="domain" description="Rad21/Rec8-like protein C-terminal eukaryotic" evidence="9">
    <location>
        <begin position="1153"/>
        <end position="1202"/>
    </location>
</feature>
<keyword evidence="4" id="KW-0498">Mitosis</keyword>
<evidence type="ECO:0000256" key="6">
    <source>
        <dbReference type="ARBA" id="ARBA00023242"/>
    </source>
</evidence>
<evidence type="ECO:0000256" key="7">
    <source>
        <dbReference type="ARBA" id="ARBA00064543"/>
    </source>
</evidence>
<dbReference type="InterPro" id="IPR023093">
    <property type="entry name" value="ScpA-like_C"/>
</dbReference>
<accession>A0A5N6QTH3</accession>
<gene>
    <name evidence="11" type="ORF">FH972_006230</name>
</gene>
<dbReference type="GO" id="GO:1990414">
    <property type="term" value="P:replication-born double-strand break repair via sister chromatid exchange"/>
    <property type="evidence" value="ECO:0007669"/>
    <property type="project" value="TreeGrafter"/>
</dbReference>
<dbReference type="Proteomes" id="UP000327013">
    <property type="component" value="Chromosome 2"/>
</dbReference>
<dbReference type="InterPro" id="IPR006910">
    <property type="entry name" value="Rad21_Rec8_N"/>
</dbReference>
<evidence type="ECO:0008006" key="13">
    <source>
        <dbReference type="Google" id="ProtNLM"/>
    </source>
</evidence>
<reference evidence="11 12" key="1">
    <citation type="submission" date="2019-06" db="EMBL/GenBank/DDBJ databases">
        <title>A chromosomal-level reference genome of Carpinus fangiana (Coryloideae, Betulaceae).</title>
        <authorList>
            <person name="Yang X."/>
            <person name="Wang Z."/>
            <person name="Zhang L."/>
            <person name="Hao G."/>
            <person name="Liu J."/>
            <person name="Yang Y."/>
        </authorList>
    </citation>
    <scope>NUCLEOTIDE SEQUENCE [LARGE SCALE GENOMIC DNA]</scope>
    <source>
        <strain evidence="11">Cfa_2016G</strain>
        <tissue evidence="11">Leaf</tissue>
    </source>
</reference>
<keyword evidence="12" id="KW-1185">Reference proteome</keyword>
<name>A0A5N6QTH3_9ROSI</name>
<dbReference type="CDD" id="cd21793">
    <property type="entry name" value="Rad21_Rec8_M_AtSYN1-like"/>
    <property type="match status" value="1"/>
</dbReference>
<protein>
    <recommendedName>
        <fullName evidence="13">Rad21/Rec8-like protein N-terminal domain-containing protein</fullName>
    </recommendedName>
</protein>
<feature type="compositionally biased region" description="Polar residues" evidence="8">
    <location>
        <begin position="460"/>
        <end position="473"/>
    </location>
</feature>
<dbReference type="GO" id="GO:0003682">
    <property type="term" value="F:chromatin binding"/>
    <property type="evidence" value="ECO:0007669"/>
    <property type="project" value="TreeGrafter"/>
</dbReference>
<evidence type="ECO:0000313" key="11">
    <source>
        <dbReference type="EMBL" id="KAE8009818.1"/>
    </source>
</evidence>
<evidence type="ECO:0000256" key="3">
    <source>
        <dbReference type="ARBA" id="ARBA00022618"/>
    </source>
</evidence>
<dbReference type="InterPro" id="IPR006909">
    <property type="entry name" value="Rad21/Rec8_C_eu"/>
</dbReference>
<evidence type="ECO:0000256" key="1">
    <source>
        <dbReference type="ARBA" id="ARBA00004123"/>
    </source>
</evidence>
<feature type="domain" description="Rad21/Rec8-like protein N-terminal" evidence="10">
    <location>
        <begin position="1"/>
        <end position="101"/>
    </location>
</feature>
<dbReference type="GO" id="GO:0051301">
    <property type="term" value="P:cell division"/>
    <property type="evidence" value="ECO:0007669"/>
    <property type="project" value="UniProtKB-KW"/>
</dbReference>
<evidence type="ECO:0000256" key="5">
    <source>
        <dbReference type="ARBA" id="ARBA00022829"/>
    </source>
</evidence>
<dbReference type="GO" id="GO:0007062">
    <property type="term" value="P:sister chromatid cohesion"/>
    <property type="evidence" value="ECO:0007669"/>
    <property type="project" value="InterPro"/>
</dbReference>
<comment type="similarity">
    <text evidence="2">Belongs to the rad21 family.</text>
</comment>
<comment type="subcellular location">
    <subcellularLocation>
        <location evidence="1">Nucleus</location>
    </subcellularLocation>
</comment>